<dbReference type="AlphaFoldDB" id="A0A9P7G0W2"/>
<gene>
    <name evidence="1" type="ORF">DXG03_001656</name>
</gene>
<evidence type="ECO:0000313" key="1">
    <source>
        <dbReference type="EMBL" id="KAG5640023.1"/>
    </source>
</evidence>
<keyword evidence="2" id="KW-1185">Reference proteome</keyword>
<reference evidence="1" key="1">
    <citation type="submission" date="2020-07" db="EMBL/GenBank/DDBJ databases">
        <authorList>
            <person name="Nieuwenhuis M."/>
            <person name="Van De Peppel L.J.J."/>
        </authorList>
    </citation>
    <scope>NUCLEOTIDE SEQUENCE</scope>
    <source>
        <strain evidence="1">AP01</strain>
        <tissue evidence="1">Mycelium</tissue>
    </source>
</reference>
<feature type="non-terminal residue" evidence="1">
    <location>
        <position position="79"/>
    </location>
</feature>
<comment type="caution">
    <text evidence="1">The sequence shown here is derived from an EMBL/GenBank/DDBJ whole genome shotgun (WGS) entry which is preliminary data.</text>
</comment>
<reference evidence="1" key="2">
    <citation type="submission" date="2021-10" db="EMBL/GenBank/DDBJ databases">
        <title>Phylogenomics reveals ancestral predisposition of the termite-cultivated fungus Termitomyces towards a domesticated lifestyle.</title>
        <authorList>
            <person name="Auxier B."/>
            <person name="Grum-Grzhimaylo A."/>
            <person name="Cardenas M.E."/>
            <person name="Lodge J.D."/>
            <person name="Laessoe T."/>
            <person name="Pedersen O."/>
            <person name="Smith M.E."/>
            <person name="Kuyper T.W."/>
            <person name="Franco-Molano E.A."/>
            <person name="Baroni T.J."/>
            <person name="Aanen D.K."/>
        </authorList>
    </citation>
    <scope>NUCLEOTIDE SEQUENCE</scope>
    <source>
        <strain evidence="1">AP01</strain>
        <tissue evidence="1">Mycelium</tissue>
    </source>
</reference>
<accession>A0A9P7G0W2</accession>
<dbReference type="EMBL" id="JABCKV010001390">
    <property type="protein sequence ID" value="KAG5640023.1"/>
    <property type="molecule type" value="Genomic_DNA"/>
</dbReference>
<organism evidence="1 2">
    <name type="scientific">Asterophora parasitica</name>
    <dbReference type="NCBI Taxonomy" id="117018"/>
    <lineage>
        <taxon>Eukaryota</taxon>
        <taxon>Fungi</taxon>
        <taxon>Dikarya</taxon>
        <taxon>Basidiomycota</taxon>
        <taxon>Agaricomycotina</taxon>
        <taxon>Agaricomycetes</taxon>
        <taxon>Agaricomycetidae</taxon>
        <taxon>Agaricales</taxon>
        <taxon>Tricholomatineae</taxon>
        <taxon>Lyophyllaceae</taxon>
        <taxon>Asterophora</taxon>
    </lineage>
</organism>
<sequence length="79" mass="8633">MPYVEGHGPHPDDIIKSMMERLDPMTQECFYALHNCKSKDAKSQRGIIDTNALSIGALPGSNKGAYAAVGISYISRLNH</sequence>
<protein>
    <submittedName>
        <fullName evidence="1">Uncharacterized protein</fullName>
    </submittedName>
</protein>
<proteinExistence type="predicted"/>
<evidence type="ECO:0000313" key="2">
    <source>
        <dbReference type="Proteomes" id="UP000775547"/>
    </source>
</evidence>
<name>A0A9P7G0W2_9AGAR</name>
<dbReference type="OrthoDB" id="5945798at2759"/>
<dbReference type="Proteomes" id="UP000775547">
    <property type="component" value="Unassembled WGS sequence"/>
</dbReference>